<feature type="domain" description="USP" evidence="2">
    <location>
        <begin position="506"/>
        <end position="880"/>
    </location>
</feature>
<dbReference type="PANTHER" id="PTHR15728:SF0">
    <property type="entry name" value="PAN2-PAN3 DEADENYLATION COMPLEX CATALYTIC SUBUNIT PAN2"/>
    <property type="match status" value="1"/>
</dbReference>
<evidence type="ECO:0000313" key="3">
    <source>
        <dbReference type="EMBL" id="CAP34440.2"/>
    </source>
</evidence>
<dbReference type="Proteomes" id="UP000008549">
    <property type="component" value="Unassembled WGS sequence"/>
</dbReference>
<dbReference type="GO" id="GO:0031251">
    <property type="term" value="C:PAN complex"/>
    <property type="evidence" value="ECO:0000318"/>
    <property type="project" value="GO_Central"/>
</dbReference>
<evidence type="ECO:0000313" key="4">
    <source>
        <dbReference type="Proteomes" id="UP000008549"/>
    </source>
</evidence>
<dbReference type="Pfam" id="PF20770">
    <property type="entry name" value="PAN2_N"/>
    <property type="match status" value="1"/>
</dbReference>
<dbReference type="InterPro" id="IPR013520">
    <property type="entry name" value="Ribonucl_H"/>
</dbReference>
<dbReference type="Pfam" id="PF13423">
    <property type="entry name" value="UCH_1"/>
    <property type="match status" value="1"/>
</dbReference>
<dbReference type="SUPFAM" id="SSF53098">
    <property type="entry name" value="Ribonuclease H-like"/>
    <property type="match status" value="1"/>
</dbReference>
<dbReference type="AlphaFoldDB" id="A8XPB9"/>
<dbReference type="SUPFAM" id="SSF54001">
    <property type="entry name" value="Cysteine proteinases"/>
    <property type="match status" value="1"/>
</dbReference>
<keyword evidence="4" id="KW-1185">Reference proteome</keyword>
<name>A8XPB9_CAEBR</name>
<protein>
    <submittedName>
        <fullName evidence="3">Protein CBG16490</fullName>
    </submittedName>
</protein>
<dbReference type="eggNOG" id="KOG1275">
    <property type="taxonomic scope" value="Eukaryota"/>
</dbReference>
<gene>
    <name evidence="5" type="primary">panl-2</name>
    <name evidence="3 5" type="ORF">CBG16490</name>
    <name evidence="3" type="ORF">CBG_16490</name>
</gene>
<dbReference type="InParanoid" id="A8XPB9"/>
<reference evidence="3 4" key="1">
    <citation type="journal article" date="2003" name="PLoS Biol.">
        <title>The genome sequence of Caenorhabditis briggsae: a platform for comparative genomics.</title>
        <authorList>
            <person name="Stein L.D."/>
            <person name="Bao Z."/>
            <person name="Blasiar D."/>
            <person name="Blumenthal T."/>
            <person name="Brent M.R."/>
            <person name="Chen N."/>
            <person name="Chinwalla A."/>
            <person name="Clarke L."/>
            <person name="Clee C."/>
            <person name="Coghlan A."/>
            <person name="Coulson A."/>
            <person name="D'Eustachio P."/>
            <person name="Fitch D.H."/>
            <person name="Fulton L.A."/>
            <person name="Fulton R.E."/>
            <person name="Griffiths-Jones S."/>
            <person name="Harris T.W."/>
            <person name="Hillier L.W."/>
            <person name="Kamath R."/>
            <person name="Kuwabara P.E."/>
            <person name="Mardis E.R."/>
            <person name="Marra M.A."/>
            <person name="Miner T.L."/>
            <person name="Minx P."/>
            <person name="Mullikin J.C."/>
            <person name="Plumb R.W."/>
            <person name="Rogers J."/>
            <person name="Schein J.E."/>
            <person name="Sohrmann M."/>
            <person name="Spieth J."/>
            <person name="Stajich J.E."/>
            <person name="Wei C."/>
            <person name="Willey D."/>
            <person name="Wilson R.K."/>
            <person name="Durbin R."/>
            <person name="Waterston R.H."/>
        </authorList>
    </citation>
    <scope>NUCLEOTIDE SEQUENCE [LARGE SCALE GENOMIC DNA]</scope>
    <source>
        <strain evidence="3 4">AF16</strain>
    </source>
</reference>
<dbReference type="STRING" id="6238.A8XPB9"/>
<dbReference type="Gene3D" id="2.130.10.10">
    <property type="entry name" value="YVTN repeat-like/Quinoprotein amine dehydrogenase"/>
    <property type="match status" value="1"/>
</dbReference>
<dbReference type="InterPro" id="IPR050785">
    <property type="entry name" value="PAN2-PAN3_catalytic_subunit"/>
</dbReference>
<proteinExistence type="predicted"/>
<reference evidence="3 4" key="2">
    <citation type="journal article" date="2011" name="PLoS Genet.">
        <title>Caenorhabditis briggsae recombinant inbred line genotypes reveal inter-strain incompatibility and the evolution of recombination.</title>
        <authorList>
            <person name="Ross J.A."/>
            <person name="Koboldt D.C."/>
            <person name="Staisch J.E."/>
            <person name="Chamberlin H.M."/>
            <person name="Gupta B.P."/>
            <person name="Miller R.D."/>
            <person name="Baird S.E."/>
            <person name="Haag E.S."/>
        </authorList>
    </citation>
    <scope>NUCLEOTIDE SEQUENCE [LARGE SCALE GENOMIC DNA]</scope>
    <source>
        <strain evidence="3 4">AF16</strain>
    </source>
</reference>
<evidence type="ECO:0000259" key="2">
    <source>
        <dbReference type="PROSITE" id="PS50235"/>
    </source>
</evidence>
<dbReference type="PANTHER" id="PTHR15728">
    <property type="entry name" value="DEADENYLATION COMPLEX CATALYTIC SUBUNIT PAN2"/>
    <property type="match status" value="1"/>
</dbReference>
<dbReference type="InterPro" id="IPR036397">
    <property type="entry name" value="RNaseH_sf"/>
</dbReference>
<feature type="region of interest" description="Disordered" evidence="1">
    <location>
        <begin position="1129"/>
        <end position="1149"/>
    </location>
</feature>
<evidence type="ECO:0000313" key="5">
    <source>
        <dbReference type="WormBase" id="CBG16490"/>
    </source>
</evidence>
<dbReference type="EMBL" id="HE600949">
    <property type="protein sequence ID" value="CAP34440.2"/>
    <property type="molecule type" value="Genomic_DNA"/>
</dbReference>
<dbReference type="Gene3D" id="3.90.70.10">
    <property type="entry name" value="Cysteine proteinases"/>
    <property type="match status" value="1"/>
</dbReference>
<dbReference type="WormBase" id="CBG16490">
    <property type="protein sequence ID" value="CBP40298"/>
    <property type="gene ID" value="WBGene00036410"/>
    <property type="gene designation" value="Cbr-panl-2"/>
</dbReference>
<dbReference type="GO" id="GO:0000289">
    <property type="term" value="P:nuclear-transcribed mRNA poly(A) tail shortening"/>
    <property type="evidence" value="ECO:0000318"/>
    <property type="project" value="GO_Central"/>
</dbReference>
<evidence type="ECO:0000256" key="1">
    <source>
        <dbReference type="SAM" id="MobiDB-lite"/>
    </source>
</evidence>
<dbReference type="OMA" id="TQELLWT"/>
<dbReference type="SUPFAM" id="SSF50978">
    <property type="entry name" value="WD40 repeat-like"/>
    <property type="match status" value="1"/>
</dbReference>
<dbReference type="FunFam" id="3.90.70.10:FF:000320">
    <property type="entry name" value="Uncharacterized protein F31E3.4"/>
    <property type="match status" value="1"/>
</dbReference>
<dbReference type="InterPro" id="IPR048841">
    <property type="entry name" value="PAN2_N"/>
</dbReference>
<dbReference type="FunCoup" id="A8XPB9">
    <property type="interactions" value="2623"/>
</dbReference>
<dbReference type="InterPro" id="IPR036322">
    <property type="entry name" value="WD40_repeat_dom_sf"/>
</dbReference>
<dbReference type="Pfam" id="PF00929">
    <property type="entry name" value="RNase_T"/>
    <property type="match status" value="1"/>
</dbReference>
<dbReference type="InterPro" id="IPR038765">
    <property type="entry name" value="Papain-like_cys_pep_sf"/>
</dbReference>
<dbReference type="InterPro" id="IPR015943">
    <property type="entry name" value="WD40/YVTN_repeat-like_dom_sf"/>
</dbReference>
<dbReference type="GO" id="GO:0000932">
    <property type="term" value="C:P-body"/>
    <property type="evidence" value="ECO:0000318"/>
    <property type="project" value="GO_Central"/>
</dbReference>
<dbReference type="InterPro" id="IPR028881">
    <property type="entry name" value="PAN2_UCH_dom"/>
</dbReference>
<organism evidence="3 4">
    <name type="scientific">Caenorhabditis briggsae</name>
    <dbReference type="NCBI Taxonomy" id="6238"/>
    <lineage>
        <taxon>Eukaryota</taxon>
        <taxon>Metazoa</taxon>
        <taxon>Ecdysozoa</taxon>
        <taxon>Nematoda</taxon>
        <taxon>Chromadorea</taxon>
        <taxon>Rhabditida</taxon>
        <taxon>Rhabditina</taxon>
        <taxon>Rhabditomorpha</taxon>
        <taxon>Rhabditoidea</taxon>
        <taxon>Rhabditidae</taxon>
        <taxon>Peloderinae</taxon>
        <taxon>Caenorhabditis</taxon>
    </lineage>
</organism>
<dbReference type="Gene3D" id="3.30.420.10">
    <property type="entry name" value="Ribonuclease H-like superfamily/Ribonuclease H"/>
    <property type="match status" value="1"/>
</dbReference>
<sequence>MANAGTSQGNDWRYIPPLNINTVIQNPVSSIKFDPYEELFWTGSATGKVASWLPTNHFSRYTAFAISRHSGVHHIEPTENAIFTLTSTNLRATSRQGVPLGTYSPKTMQNMVSLHRLPGSSTFVLGGFDHKLIIYDFAKEKEIRTTDLESDETGIIIRYNGTNTFTADSLGRIHVKNPKNFETVRIITCHSDKVLDFDVQGHHLVTCGLSLSVSFSFTVIYFHFRQSKHSEKFIKVFDLRMYKHVSPISMNHCPQFVRFMPSYCDRLAVVYQTCFNRDQIDVQPNAWTNYPAGVRMLDMMSPVTSSIEFSMDTTIITSFDYSSTKNFLAIGNSMGMVNLFTDRDQPLVNENSKDTIFALPPVQPPVSFVIDDVSHSVGSIPIPFPQEDLVSNWPSELTQIVHRPRKPPSEMKNAKSIHYALQITNPRIHTNLKLFNIVPYFLDHEFIEIPSDQKVMESPIPVSIEKVKVSKLYKKRAPPVIQGANRRRKTTDDTVECYKWNVIRHVTMQSTHAMNLFANAVVQVVYYMTSLRNIVLQHICLNDSCVTCELHFLFTAFPSKIGLEEEIVTMNLAWALARNGVSLKTGGVLSAIQQVTRTILNDMTDKDSVDSTVVTKFDRHLRCVRCQKVQNVEQGTVSFLTLNYASIQQASFCQLVEKSLHLGPDSGERQCEDCKEKTRMECKRKIRELSPVLLIDTNTSSVEYLDFWQRQLAADESRPVSFGEFGRVPESPLEKKQCRYGEACRDQRSCKYGHGLIDWAAEQTKLLDDIDGFGWKHYLPSRISAKVCDGIVRLSDISDVPNYDEPGAVIYELDAIISLIGNGQQDVVWTHPVTLLRESPVASTAWTLINEQLVSRLHDHEARHLDARWKLPAFIGYRQKGYEVAITERNVSDELFFAENNVALCLNDSAAVKTIDELPKKGDLVGLDAEFIRIKACTNLLEFNGKSVQTKALGRASCLDVTGEKIIFDDHIKLDEDVEVVDYLTKFSGIVESDLSPQTSDKYLTTHKRLMLRMHVLIQRGVVFVGHAVHNDFAVINVHIAEPQIIDTVNLWRLGAQRMLSLQFLVREVLGESIQEFSHDSVVDARYTLKLYHKYLEMKENGIFGPEMRRMYAIMPPLACSPNPSGSPLTVNTLRLPQNETAGPAPNSV</sequence>
<dbReference type="SMART" id="SM00479">
    <property type="entry name" value="EXOIII"/>
    <property type="match status" value="1"/>
</dbReference>
<dbReference type="FunFam" id="2.130.10.10:FF:000421">
    <property type="entry name" value="PAN2-PAN3 deadenylation complex catalytic subunit PAN2"/>
    <property type="match status" value="1"/>
</dbReference>
<dbReference type="HOGENOM" id="CLU_002369_0_0_1"/>
<dbReference type="GO" id="GO:0003676">
    <property type="term" value="F:nucleic acid binding"/>
    <property type="evidence" value="ECO:0007669"/>
    <property type="project" value="InterPro"/>
</dbReference>
<accession>A8XPB9</accession>
<dbReference type="InterPro" id="IPR028889">
    <property type="entry name" value="USP"/>
</dbReference>
<dbReference type="PROSITE" id="PS50235">
    <property type="entry name" value="USP_3"/>
    <property type="match status" value="1"/>
</dbReference>
<dbReference type="InterPro" id="IPR012337">
    <property type="entry name" value="RNaseH-like_sf"/>
</dbReference>